<protein>
    <submittedName>
        <fullName evidence="2">Uncharacterized protein</fullName>
    </submittedName>
</protein>
<feature type="region of interest" description="Disordered" evidence="1">
    <location>
        <begin position="288"/>
        <end position="330"/>
    </location>
</feature>
<evidence type="ECO:0000313" key="2">
    <source>
        <dbReference type="EMBL" id="KAK1119912.1"/>
    </source>
</evidence>
<name>A0AA40FJT9_9HYME</name>
<gene>
    <name evidence="2" type="ORF">K0M31_012985</name>
</gene>
<feature type="region of interest" description="Disordered" evidence="1">
    <location>
        <begin position="217"/>
        <end position="249"/>
    </location>
</feature>
<feature type="compositionally biased region" description="Basic and acidic residues" evidence="1">
    <location>
        <begin position="296"/>
        <end position="307"/>
    </location>
</feature>
<reference evidence="2" key="1">
    <citation type="submission" date="2021-10" db="EMBL/GenBank/DDBJ databases">
        <title>Melipona bicolor Genome sequencing and assembly.</title>
        <authorList>
            <person name="Araujo N.S."/>
            <person name="Arias M.C."/>
        </authorList>
    </citation>
    <scope>NUCLEOTIDE SEQUENCE</scope>
    <source>
        <strain evidence="2">USP_2M_L1-L4_2017</strain>
        <tissue evidence="2">Whole body</tissue>
    </source>
</reference>
<sequence length="330" mass="35382">MNEVVEQGAKQTSGHAEATGVAFLPGRNNPVSPGFSRRAIEIHRTGDPSPGDGRFIDSTSTGGGGSRTTVREKTAAKIVSKAEYRCVNIARWSVSRRDTYESAHTYYQPTPAPFASACEPSINILLNGLDLPFNNGRIPVPTACSLIVAPLYTWDRPVPQNPPEIDRAPLTDDASVHHLTRGQEMESSDGQSTISTSIAYSTFTFMLVMNKSSTIESDSSKTDVGFSGGNQTKPNLIRAGTQDGDSLDDKLQLPTFSSRPKDVLLESLTTANKGGDASCMNFTKRISKTSNNLETGPDRSTDGRDESTTSTTVDRNEADEAAADTAKVAK</sequence>
<organism evidence="2 3">
    <name type="scientific">Melipona bicolor</name>
    <dbReference type="NCBI Taxonomy" id="60889"/>
    <lineage>
        <taxon>Eukaryota</taxon>
        <taxon>Metazoa</taxon>
        <taxon>Ecdysozoa</taxon>
        <taxon>Arthropoda</taxon>
        <taxon>Hexapoda</taxon>
        <taxon>Insecta</taxon>
        <taxon>Pterygota</taxon>
        <taxon>Neoptera</taxon>
        <taxon>Endopterygota</taxon>
        <taxon>Hymenoptera</taxon>
        <taxon>Apocrita</taxon>
        <taxon>Aculeata</taxon>
        <taxon>Apoidea</taxon>
        <taxon>Anthophila</taxon>
        <taxon>Apidae</taxon>
        <taxon>Melipona</taxon>
    </lineage>
</organism>
<proteinExistence type="predicted"/>
<dbReference type="AlphaFoldDB" id="A0AA40FJT9"/>
<comment type="caution">
    <text evidence="2">The sequence shown here is derived from an EMBL/GenBank/DDBJ whole genome shotgun (WGS) entry which is preliminary data.</text>
</comment>
<accession>A0AA40FJT9</accession>
<keyword evidence="3" id="KW-1185">Reference proteome</keyword>
<evidence type="ECO:0000313" key="3">
    <source>
        <dbReference type="Proteomes" id="UP001177670"/>
    </source>
</evidence>
<feature type="region of interest" description="Disordered" evidence="1">
    <location>
        <begin position="1"/>
        <end position="71"/>
    </location>
</feature>
<evidence type="ECO:0000256" key="1">
    <source>
        <dbReference type="SAM" id="MobiDB-lite"/>
    </source>
</evidence>
<dbReference type="EMBL" id="JAHYIQ010000034">
    <property type="protein sequence ID" value="KAK1119912.1"/>
    <property type="molecule type" value="Genomic_DNA"/>
</dbReference>
<dbReference type="Proteomes" id="UP001177670">
    <property type="component" value="Unassembled WGS sequence"/>
</dbReference>